<evidence type="ECO:0000259" key="13">
    <source>
        <dbReference type="Pfam" id="PF03449"/>
    </source>
</evidence>
<dbReference type="Pfam" id="PF01272">
    <property type="entry name" value="GreA_GreB"/>
    <property type="match status" value="1"/>
</dbReference>
<dbReference type="AlphaFoldDB" id="A0A6N7J0J9"/>
<keyword evidence="14" id="KW-0648">Protein biosynthesis</keyword>
<evidence type="ECO:0000256" key="5">
    <source>
        <dbReference type="ARBA" id="ARBA00023125"/>
    </source>
</evidence>
<name>A0A6N7J0J9_9FIRM</name>
<accession>A0A6N7J0J9</accession>
<evidence type="ECO:0000256" key="8">
    <source>
        <dbReference type="ARBA" id="ARBA00030776"/>
    </source>
</evidence>
<dbReference type="Gene3D" id="1.10.287.180">
    <property type="entry name" value="Transcription elongation factor, GreA/GreB, N-terminal domain"/>
    <property type="match status" value="1"/>
</dbReference>
<evidence type="ECO:0000256" key="9">
    <source>
        <dbReference type="HAMAP-Rule" id="MF_00105"/>
    </source>
</evidence>
<keyword evidence="3 9" id="KW-0805">Transcription regulation</keyword>
<proteinExistence type="inferred from homology"/>
<feature type="domain" description="Transcription elongation factor GreA/GreB N-terminal" evidence="13">
    <location>
        <begin position="9"/>
        <end position="78"/>
    </location>
</feature>
<gene>
    <name evidence="9 14" type="primary">greA</name>
    <name evidence="14" type="ORF">FRC54_09120</name>
</gene>
<evidence type="ECO:0000313" key="14">
    <source>
        <dbReference type="EMBL" id="MQN02042.1"/>
    </source>
</evidence>
<dbReference type="PANTHER" id="PTHR30437">
    <property type="entry name" value="TRANSCRIPTION ELONGATION FACTOR GREA"/>
    <property type="match status" value="1"/>
</dbReference>
<feature type="region of interest" description="Disordered" evidence="11">
    <location>
        <begin position="39"/>
        <end position="59"/>
    </location>
</feature>
<sequence>MDEEKKVNLMTKEGKKKLEDELQDLKLVQRPAIAKKIGEAREQGDLSENAEYDAAKDEQGKIEDRITDIEEILKYAVVADDDGQDTGKINIGYTVKLLDVELKEEETFDIVGSNEVDILNNRISNESPVGAAVIGHEPGQTVTVETEAGSFEYKILEAHRTRK</sequence>
<dbReference type="GO" id="GO:0003746">
    <property type="term" value="F:translation elongation factor activity"/>
    <property type="evidence" value="ECO:0007669"/>
    <property type="project" value="UniProtKB-KW"/>
</dbReference>
<dbReference type="Gene3D" id="3.10.50.30">
    <property type="entry name" value="Transcription elongation factor, GreA/GreB, C-terminal domain"/>
    <property type="match status" value="1"/>
</dbReference>
<dbReference type="InterPro" id="IPR022691">
    <property type="entry name" value="Tscrpt_elong_fac_GreA/B_N"/>
</dbReference>
<dbReference type="EMBL" id="VOGC01000007">
    <property type="protein sequence ID" value="MQN02042.1"/>
    <property type="molecule type" value="Genomic_DNA"/>
</dbReference>
<reference evidence="14" key="1">
    <citation type="journal article" date="2020" name="Appl. Environ. Microbiol.">
        <title>Medium-Chain Fatty Acid Synthesis by 'Candidatus Weimeria bifida' gen. nov., sp. nov., and 'Candidatus Pseudoramibacter fermentans' sp. nov.</title>
        <authorList>
            <person name="Scarborough M.J."/>
            <person name="Myers K.S."/>
            <person name="Donohue T.J."/>
            <person name="Noguera D.R."/>
        </authorList>
    </citation>
    <scope>NUCLEOTIDE SEQUENCE</scope>
    <source>
        <strain evidence="14">LCO1.1</strain>
    </source>
</reference>
<keyword evidence="15" id="KW-1185">Reference proteome</keyword>
<evidence type="ECO:0000256" key="2">
    <source>
        <dbReference type="ARBA" id="ARBA00013729"/>
    </source>
</evidence>
<comment type="caution">
    <text evidence="14">The sequence shown here is derived from an EMBL/GenBank/DDBJ whole genome shotgun (WGS) entry which is preliminary data.</text>
</comment>
<dbReference type="InterPro" id="IPR036953">
    <property type="entry name" value="GreA/GreB_C_sf"/>
</dbReference>
<evidence type="ECO:0000256" key="11">
    <source>
        <dbReference type="SAM" id="MobiDB-lite"/>
    </source>
</evidence>
<dbReference type="GO" id="GO:0003677">
    <property type="term" value="F:DNA binding"/>
    <property type="evidence" value="ECO:0007669"/>
    <property type="project" value="UniProtKB-UniRule"/>
</dbReference>
<dbReference type="InterPro" id="IPR006359">
    <property type="entry name" value="Tscrpt_elong_fac_GreA"/>
</dbReference>
<dbReference type="InterPro" id="IPR028624">
    <property type="entry name" value="Tscrpt_elong_fac_GreA/B"/>
</dbReference>
<dbReference type="NCBIfam" id="TIGR01462">
    <property type="entry name" value="greA"/>
    <property type="match status" value="1"/>
</dbReference>
<evidence type="ECO:0000256" key="1">
    <source>
        <dbReference type="ARBA" id="ARBA00008213"/>
    </source>
</evidence>
<evidence type="ECO:0000256" key="3">
    <source>
        <dbReference type="ARBA" id="ARBA00023015"/>
    </source>
</evidence>
<dbReference type="GO" id="GO:0032784">
    <property type="term" value="P:regulation of DNA-templated transcription elongation"/>
    <property type="evidence" value="ECO:0007669"/>
    <property type="project" value="UniProtKB-UniRule"/>
</dbReference>
<dbReference type="HAMAP" id="MF_00105">
    <property type="entry name" value="GreA_GreB"/>
    <property type="match status" value="1"/>
</dbReference>
<evidence type="ECO:0000313" key="15">
    <source>
        <dbReference type="Proteomes" id="UP000460257"/>
    </source>
</evidence>
<dbReference type="Pfam" id="PF03449">
    <property type="entry name" value="GreA_GreB_N"/>
    <property type="match status" value="1"/>
</dbReference>
<dbReference type="NCBIfam" id="NF001263">
    <property type="entry name" value="PRK00226.1-4"/>
    <property type="match status" value="1"/>
</dbReference>
<dbReference type="InterPro" id="IPR001437">
    <property type="entry name" value="Tscrpt_elong_fac_GreA/B_C"/>
</dbReference>
<dbReference type="SUPFAM" id="SSF54534">
    <property type="entry name" value="FKBP-like"/>
    <property type="match status" value="1"/>
</dbReference>
<dbReference type="InterPro" id="IPR023459">
    <property type="entry name" value="Tscrpt_elong_fac_GreA/B_fam"/>
</dbReference>
<evidence type="ECO:0000256" key="10">
    <source>
        <dbReference type="RuleBase" id="RU000556"/>
    </source>
</evidence>
<comment type="similarity">
    <text evidence="1 9 10">Belongs to the GreA/GreB family.</text>
</comment>
<dbReference type="InterPro" id="IPR036805">
    <property type="entry name" value="Tscrpt_elong_fac_GreA/B_N_sf"/>
</dbReference>
<dbReference type="PIRSF" id="PIRSF006092">
    <property type="entry name" value="GreA_GreB"/>
    <property type="match status" value="1"/>
</dbReference>
<dbReference type="InterPro" id="IPR018151">
    <property type="entry name" value="TF_GreA/GreB_CS"/>
</dbReference>
<comment type="function">
    <text evidence="7 9 10">Necessary for efficient RNA polymerase transcription elongation past template-encoded arresting sites. The arresting sites in DNA have the property of trapping a certain fraction of elongating RNA polymerases that pass through, resulting in locked ternary complexes. Cleavage of the nascent transcript by cleavage factors such as GreA or GreB allows the resumption of elongation from the new 3'terminus. GreA releases sequences of 2 to 3 nucleotides.</text>
</comment>
<protein>
    <recommendedName>
        <fullName evidence="2 9">Transcription elongation factor GreA</fullName>
    </recommendedName>
    <alternativeName>
        <fullName evidence="8 9">Transcript cleavage factor GreA</fullName>
    </alternativeName>
</protein>
<keyword evidence="4" id="KW-0175">Coiled coil</keyword>
<dbReference type="PROSITE" id="PS00829">
    <property type="entry name" value="GREAB_1"/>
    <property type="match status" value="1"/>
</dbReference>
<dbReference type="Proteomes" id="UP000460257">
    <property type="component" value="Unassembled WGS sequence"/>
</dbReference>
<evidence type="ECO:0000256" key="7">
    <source>
        <dbReference type="ARBA" id="ARBA00024916"/>
    </source>
</evidence>
<evidence type="ECO:0000256" key="6">
    <source>
        <dbReference type="ARBA" id="ARBA00023163"/>
    </source>
</evidence>
<feature type="domain" description="Transcription elongation factor GreA/GreB C-terminal" evidence="12">
    <location>
        <begin position="85"/>
        <end position="159"/>
    </location>
</feature>
<dbReference type="SUPFAM" id="SSF46557">
    <property type="entry name" value="GreA transcript cleavage protein, N-terminal domain"/>
    <property type="match status" value="1"/>
</dbReference>
<dbReference type="PANTHER" id="PTHR30437:SF4">
    <property type="entry name" value="TRANSCRIPTION ELONGATION FACTOR GREA"/>
    <property type="match status" value="1"/>
</dbReference>
<dbReference type="FunFam" id="1.10.287.180:FF:000001">
    <property type="entry name" value="Transcription elongation factor GreA"/>
    <property type="match status" value="1"/>
</dbReference>
<evidence type="ECO:0000259" key="12">
    <source>
        <dbReference type="Pfam" id="PF01272"/>
    </source>
</evidence>
<keyword evidence="5 9" id="KW-0238">DNA-binding</keyword>
<keyword evidence="6 9" id="KW-0804">Transcription</keyword>
<organism evidence="14 15">
    <name type="scientific">Candidatus Weimeria bifida</name>
    <dbReference type="NCBI Taxonomy" id="2599074"/>
    <lineage>
        <taxon>Bacteria</taxon>
        <taxon>Bacillati</taxon>
        <taxon>Bacillota</taxon>
        <taxon>Clostridia</taxon>
        <taxon>Lachnospirales</taxon>
        <taxon>Lachnospiraceae</taxon>
        <taxon>Candidatus Weimeria</taxon>
    </lineage>
</organism>
<dbReference type="GO" id="GO:0006354">
    <property type="term" value="P:DNA-templated transcription elongation"/>
    <property type="evidence" value="ECO:0007669"/>
    <property type="project" value="TreeGrafter"/>
</dbReference>
<keyword evidence="14" id="KW-0251">Elongation factor</keyword>
<dbReference type="GO" id="GO:0070063">
    <property type="term" value="F:RNA polymerase binding"/>
    <property type="evidence" value="ECO:0007669"/>
    <property type="project" value="InterPro"/>
</dbReference>
<evidence type="ECO:0000256" key="4">
    <source>
        <dbReference type="ARBA" id="ARBA00023054"/>
    </source>
</evidence>